<gene>
    <name evidence="1" type="ORF">GCM10022231_23890</name>
</gene>
<organism evidence="1 2">
    <name type="scientific">Gordonia caeni</name>
    <dbReference type="NCBI Taxonomy" id="1007097"/>
    <lineage>
        <taxon>Bacteria</taxon>
        <taxon>Bacillati</taxon>
        <taxon>Actinomycetota</taxon>
        <taxon>Actinomycetes</taxon>
        <taxon>Mycobacteriales</taxon>
        <taxon>Gordoniaceae</taxon>
        <taxon>Gordonia</taxon>
    </lineage>
</organism>
<proteinExistence type="predicted"/>
<keyword evidence="2" id="KW-1185">Reference proteome</keyword>
<evidence type="ECO:0000313" key="2">
    <source>
        <dbReference type="Proteomes" id="UP001418444"/>
    </source>
</evidence>
<accession>A0ABP7PBI7</accession>
<protein>
    <submittedName>
        <fullName evidence="1">Uncharacterized protein</fullName>
    </submittedName>
</protein>
<dbReference type="Proteomes" id="UP001418444">
    <property type="component" value="Unassembled WGS sequence"/>
</dbReference>
<name>A0ABP7PBI7_9ACTN</name>
<dbReference type="EMBL" id="BAAAZW010000006">
    <property type="protein sequence ID" value="GAA3962886.1"/>
    <property type="molecule type" value="Genomic_DNA"/>
</dbReference>
<reference evidence="2" key="1">
    <citation type="journal article" date="2019" name="Int. J. Syst. Evol. Microbiol.">
        <title>The Global Catalogue of Microorganisms (GCM) 10K type strain sequencing project: providing services to taxonomists for standard genome sequencing and annotation.</title>
        <authorList>
            <consortium name="The Broad Institute Genomics Platform"/>
            <consortium name="The Broad Institute Genome Sequencing Center for Infectious Disease"/>
            <person name="Wu L."/>
            <person name="Ma J."/>
        </authorList>
    </citation>
    <scope>NUCLEOTIDE SEQUENCE [LARGE SCALE GENOMIC DNA]</scope>
    <source>
        <strain evidence="2">JCM 16923</strain>
    </source>
</reference>
<sequence>MSDRDIIAAHSFIEYAWGGGFCECGHTWNDQQWREHHALHADHVVAAIREARTVRTVGELNALPHLSVVREGGKYGSVWERHYGNAGWKYLSGTFTAPVRNAPQLPALVLYRPDEDGIR</sequence>
<evidence type="ECO:0000313" key="1">
    <source>
        <dbReference type="EMBL" id="GAA3962886.1"/>
    </source>
</evidence>
<comment type="caution">
    <text evidence="1">The sequence shown here is derived from an EMBL/GenBank/DDBJ whole genome shotgun (WGS) entry which is preliminary data.</text>
</comment>